<dbReference type="GO" id="GO:0016887">
    <property type="term" value="F:ATP hydrolysis activity"/>
    <property type="evidence" value="ECO:0007669"/>
    <property type="project" value="InterPro"/>
</dbReference>
<organism evidence="3 4">
    <name type="scientific">Tissierella praeacuta DSM 18095</name>
    <dbReference type="NCBI Taxonomy" id="1123404"/>
    <lineage>
        <taxon>Bacteria</taxon>
        <taxon>Bacillati</taxon>
        <taxon>Bacillota</taxon>
        <taxon>Tissierellia</taxon>
        <taxon>Tissierellales</taxon>
        <taxon>Tissierellaceae</taxon>
        <taxon>Tissierella</taxon>
    </lineage>
</organism>
<dbReference type="CDD" id="cd01130">
    <property type="entry name" value="VirB11-like_ATPase"/>
    <property type="match status" value="1"/>
</dbReference>
<dbReference type="InterPro" id="IPR027417">
    <property type="entry name" value="P-loop_NTPase"/>
</dbReference>
<dbReference type="PANTHER" id="PTHR30486:SF15">
    <property type="entry name" value="TYPE II_IV SECRETION SYSTEM ATPASE"/>
    <property type="match status" value="1"/>
</dbReference>
<dbReference type="InterPro" id="IPR050921">
    <property type="entry name" value="T4SS_GSP_E_ATPase"/>
</dbReference>
<dbReference type="STRING" id="1123404.SAMN02745784_02284"/>
<dbReference type="GeneID" id="90995355"/>
<dbReference type="AlphaFoldDB" id="A0A1M4XJB4"/>
<dbReference type="PANTHER" id="PTHR30486">
    <property type="entry name" value="TWITCHING MOTILITY PROTEIN PILT"/>
    <property type="match status" value="1"/>
</dbReference>
<dbReference type="InterPro" id="IPR001482">
    <property type="entry name" value="T2SS/T4SS_dom"/>
</dbReference>
<evidence type="ECO:0000313" key="3">
    <source>
        <dbReference type="EMBL" id="SHE93500.1"/>
    </source>
</evidence>
<feature type="domain" description="Bacterial type II secretion system protein E" evidence="2">
    <location>
        <begin position="101"/>
        <end position="378"/>
    </location>
</feature>
<proteinExistence type="inferred from homology"/>
<keyword evidence="4" id="KW-1185">Reference proteome</keyword>
<accession>A0A1M4XJB4</accession>
<evidence type="ECO:0000256" key="1">
    <source>
        <dbReference type="ARBA" id="ARBA00006611"/>
    </source>
</evidence>
<dbReference type="Gene3D" id="3.30.450.380">
    <property type="match status" value="1"/>
</dbReference>
<gene>
    <name evidence="3" type="ORF">SAMN02745784_02284</name>
</gene>
<dbReference type="Pfam" id="PF00437">
    <property type="entry name" value="T2SSE"/>
    <property type="match status" value="1"/>
</dbReference>
<comment type="similarity">
    <text evidence="1">Belongs to the GSP E family.</text>
</comment>
<protein>
    <submittedName>
        <fullName evidence="3">Pilus assembly protein CpaF</fullName>
    </submittedName>
</protein>
<evidence type="ECO:0000259" key="2">
    <source>
        <dbReference type="Pfam" id="PF00437"/>
    </source>
</evidence>
<dbReference type="Proteomes" id="UP000184114">
    <property type="component" value="Unassembled WGS sequence"/>
</dbReference>
<name>A0A1M4XJB4_9FIRM</name>
<dbReference type="RefSeq" id="WP_165920324.1">
    <property type="nucleotide sequence ID" value="NZ_FQTY01000011.1"/>
</dbReference>
<sequence>MVRLSERLEKAKKSEVTGGVMPEMMGFTVDTIQVDQYESLKLSVHRDVIDTYNKQIQDNNGDAEGIDVKAIIHDMLILKGESLTKAKRETLIQEIYDDVMGLGPLEPILREDDISEIMVNGPKDVYIERKGKIEFSGVFFRDEAHVLQIINRIVSPLGRQCDEANPMVDARLRDGSRVNAVVPPIALNGPTLTIRKFNSIPLQISDMIEYKSLSFQMASFLEACVKGRCNIMVSGGTGSGKTTLLNVLSSFIPENERIVTIEDAAELKLMQRHVITLESRPSNVEGKGQVSIRDLVRNSLRMRPDRIIVGEVRSGEALDMLQAMNTGHDGSLATAHANTARDLIARLETMVMMSGMDLPVRAIREQIASAIDIVVQQSRFRDGSRKITAISEVTGMEGDIVTLQDIFVYKQEGYDVTGMINGKYEPTGIRPYVVDKLKDNGVFVKDEWFMK</sequence>
<dbReference type="SUPFAM" id="SSF52540">
    <property type="entry name" value="P-loop containing nucleoside triphosphate hydrolases"/>
    <property type="match status" value="1"/>
</dbReference>
<dbReference type="EMBL" id="FQTY01000011">
    <property type="protein sequence ID" value="SHE93500.1"/>
    <property type="molecule type" value="Genomic_DNA"/>
</dbReference>
<evidence type="ECO:0000313" key="4">
    <source>
        <dbReference type="Proteomes" id="UP000184114"/>
    </source>
</evidence>
<reference evidence="4" key="1">
    <citation type="submission" date="2016-11" db="EMBL/GenBank/DDBJ databases">
        <authorList>
            <person name="Varghese N."/>
            <person name="Submissions S."/>
        </authorList>
    </citation>
    <scope>NUCLEOTIDE SEQUENCE [LARGE SCALE GENOMIC DNA]</scope>
    <source>
        <strain evidence="4">DSM 18095</strain>
    </source>
</reference>
<dbReference type="Gene3D" id="3.40.50.300">
    <property type="entry name" value="P-loop containing nucleotide triphosphate hydrolases"/>
    <property type="match status" value="1"/>
</dbReference>